<dbReference type="AlphaFoldDB" id="A0A1D8ACM5"/>
<accession>A0A1D8ACM5</accession>
<dbReference type="RefSeq" id="WP_069709547.1">
    <property type="nucleotide sequence ID" value="NZ_CP017076.1"/>
</dbReference>
<sequence length="198" mass="22017">MTPEPLRPRRGRPPSITRERIAAIGIEMGLSDLTFVGVASRLGISHKALYKHVPSIEALRVLVAEEMFGSWSLPPADEETLEAYLLRFSQSLRDLVRSHPGLAWFLVRQKATTPAMMAKIYAHHEAVSSKYEISLDNARWLLSTIALHCIALADTVFAIVREEGGVPDQSEPSALEIDFELGMRALIIGVMVMLEGRR</sequence>
<keyword evidence="1" id="KW-0614">Plasmid</keyword>
<keyword evidence="2" id="KW-1185">Reference proteome</keyword>
<dbReference type="EMBL" id="CP017076">
    <property type="protein sequence ID" value="AOR79888.1"/>
    <property type="molecule type" value="Genomic_DNA"/>
</dbReference>
<dbReference type="KEGG" id="nre:BES08_24385"/>
<evidence type="ECO:0008006" key="3">
    <source>
        <dbReference type="Google" id="ProtNLM"/>
    </source>
</evidence>
<organism evidence="1 2">
    <name type="scientific">Novosphingobium resinovorum</name>
    <dbReference type="NCBI Taxonomy" id="158500"/>
    <lineage>
        <taxon>Bacteria</taxon>
        <taxon>Pseudomonadati</taxon>
        <taxon>Pseudomonadota</taxon>
        <taxon>Alphaproteobacteria</taxon>
        <taxon>Sphingomonadales</taxon>
        <taxon>Sphingomonadaceae</taxon>
        <taxon>Novosphingobium</taxon>
    </lineage>
</organism>
<dbReference type="SUPFAM" id="SSF48498">
    <property type="entry name" value="Tetracyclin repressor-like, C-terminal domain"/>
    <property type="match status" value="1"/>
</dbReference>
<evidence type="ECO:0000313" key="2">
    <source>
        <dbReference type="Proteomes" id="UP000094626"/>
    </source>
</evidence>
<proteinExistence type="predicted"/>
<reference evidence="2" key="1">
    <citation type="journal article" date="2017" name="J. Biotechnol.">
        <title>Complete genome sequence of Novosphingobium resinovorum SA1, a versatile xenobiotic-degrading bacterium capable of utilizing sulfanilic acid.</title>
        <authorList>
            <person name="Hegedus B."/>
            <person name="Kos P.B."/>
            <person name="Balint B."/>
            <person name="Maroti G."/>
            <person name="Gan H.M."/>
            <person name="Perei K."/>
            <person name="Rakhely G."/>
        </authorList>
    </citation>
    <scope>NUCLEOTIDE SEQUENCE [LARGE SCALE GENOMIC DNA]</scope>
    <source>
        <strain evidence="2">SA1</strain>
    </source>
</reference>
<dbReference type="SUPFAM" id="SSF46689">
    <property type="entry name" value="Homeodomain-like"/>
    <property type="match status" value="1"/>
</dbReference>
<dbReference type="OrthoDB" id="7056813at2"/>
<protein>
    <recommendedName>
        <fullName evidence="3">TetR family transcriptional regulator</fullName>
    </recommendedName>
</protein>
<evidence type="ECO:0000313" key="1">
    <source>
        <dbReference type="EMBL" id="AOR79888.1"/>
    </source>
</evidence>
<geneLocation type="plasmid" evidence="1 2">
    <name>pSA1</name>
</geneLocation>
<dbReference type="InterPro" id="IPR009057">
    <property type="entry name" value="Homeodomain-like_sf"/>
</dbReference>
<dbReference type="Gene3D" id="1.10.357.10">
    <property type="entry name" value="Tetracycline Repressor, domain 2"/>
    <property type="match status" value="1"/>
</dbReference>
<gene>
    <name evidence="1" type="ORF">BES08_24385</name>
</gene>
<name>A0A1D8ACM5_9SPHN</name>
<dbReference type="InterPro" id="IPR036271">
    <property type="entry name" value="Tet_transcr_reg_TetR-rel_C_sf"/>
</dbReference>
<dbReference type="Proteomes" id="UP000094626">
    <property type="component" value="Plasmid pSA1"/>
</dbReference>